<organism evidence="5 6">
    <name type="scientific">Eucalyptus globulus</name>
    <name type="common">Tasmanian blue gum</name>
    <dbReference type="NCBI Taxonomy" id="34317"/>
    <lineage>
        <taxon>Eukaryota</taxon>
        <taxon>Viridiplantae</taxon>
        <taxon>Streptophyta</taxon>
        <taxon>Embryophyta</taxon>
        <taxon>Tracheophyta</taxon>
        <taxon>Spermatophyta</taxon>
        <taxon>Magnoliopsida</taxon>
        <taxon>eudicotyledons</taxon>
        <taxon>Gunneridae</taxon>
        <taxon>Pentapetalae</taxon>
        <taxon>rosids</taxon>
        <taxon>malvids</taxon>
        <taxon>Myrtales</taxon>
        <taxon>Myrtaceae</taxon>
        <taxon>Myrtoideae</taxon>
        <taxon>Eucalypteae</taxon>
        <taxon>Eucalyptus</taxon>
    </lineage>
</organism>
<evidence type="ECO:0000256" key="3">
    <source>
        <dbReference type="ARBA" id="ARBA00022989"/>
    </source>
</evidence>
<dbReference type="GO" id="GO:0016020">
    <property type="term" value="C:membrane"/>
    <property type="evidence" value="ECO:0007669"/>
    <property type="project" value="UniProtKB-SubCell"/>
</dbReference>
<keyword evidence="3" id="KW-1133">Transmembrane helix</keyword>
<dbReference type="EMBL" id="JBJKBG010000008">
    <property type="protein sequence ID" value="KAL3725382.1"/>
    <property type="molecule type" value="Genomic_DNA"/>
</dbReference>
<dbReference type="Proteomes" id="UP001634007">
    <property type="component" value="Unassembled WGS sequence"/>
</dbReference>
<gene>
    <name evidence="5" type="ORF">ACJRO7_030407</name>
</gene>
<comment type="caution">
    <text evidence="5">The sequence shown here is derived from an EMBL/GenBank/DDBJ whole genome shotgun (WGS) entry which is preliminary data.</text>
</comment>
<comment type="subcellular location">
    <subcellularLocation>
        <location evidence="1">Membrane</location>
        <topology evidence="1">Multi-pass membrane protein</topology>
    </subcellularLocation>
</comment>
<evidence type="ECO:0000313" key="5">
    <source>
        <dbReference type="EMBL" id="KAL3725382.1"/>
    </source>
</evidence>
<dbReference type="PANTHER" id="PTHR14110:SF5">
    <property type="entry name" value="OUTER ENVELOPE PORE PROTEIN 16-4, CHLOROPLASTIC"/>
    <property type="match status" value="1"/>
</dbReference>
<evidence type="ECO:0000256" key="1">
    <source>
        <dbReference type="ARBA" id="ARBA00004141"/>
    </source>
</evidence>
<accession>A0ABD3JEL9</accession>
<name>A0ABD3JEL9_EUCGL</name>
<evidence type="ECO:0000256" key="2">
    <source>
        <dbReference type="ARBA" id="ARBA00022692"/>
    </source>
</evidence>
<proteinExistence type="predicted"/>
<keyword evidence="2" id="KW-0812">Transmembrane</keyword>
<dbReference type="InterPro" id="IPR039175">
    <property type="entry name" value="TIM22"/>
</dbReference>
<dbReference type="PANTHER" id="PTHR14110">
    <property type="entry name" value="MITOCHONDRIAL IMPORT INNER MEMBRANE TRANSLOCASE SUBUNIT TIM22"/>
    <property type="match status" value="1"/>
</dbReference>
<protein>
    <submittedName>
        <fullName evidence="5">Uncharacterized protein</fullName>
    </submittedName>
</protein>
<reference evidence="5 6" key="1">
    <citation type="submission" date="2024-11" db="EMBL/GenBank/DDBJ databases">
        <title>Chromosome-level genome assembly of Eucalyptus globulus Labill. provides insights into its genome evolution.</title>
        <authorList>
            <person name="Li X."/>
        </authorList>
    </citation>
    <scope>NUCLEOTIDE SEQUENCE [LARGE SCALE GENOMIC DNA]</scope>
    <source>
        <strain evidence="5">CL2024</strain>
        <tissue evidence="5">Fresh tender leaves</tissue>
    </source>
</reference>
<sequence>MRSGSMCYIVPCPSLAVDSTLRVGTAGVNWGLCMGPYDARKLGAFSGIPRAYFLVKSVGKFSFQCRLVTGVFTATRCGIQRYRRGDDWVNSLAAGAVAGVAAGTRSWTHVLGMACLASVCSAAIDFSSTN</sequence>
<keyword evidence="4" id="KW-0472">Membrane</keyword>
<dbReference type="Pfam" id="PF02466">
    <property type="entry name" value="Tim17"/>
    <property type="match status" value="1"/>
</dbReference>
<keyword evidence="6" id="KW-1185">Reference proteome</keyword>
<evidence type="ECO:0000313" key="6">
    <source>
        <dbReference type="Proteomes" id="UP001634007"/>
    </source>
</evidence>
<evidence type="ECO:0000256" key="4">
    <source>
        <dbReference type="ARBA" id="ARBA00023136"/>
    </source>
</evidence>
<dbReference type="AlphaFoldDB" id="A0ABD3JEL9"/>